<feature type="transmembrane region" description="Helical" evidence="1">
    <location>
        <begin position="44"/>
        <end position="61"/>
    </location>
</feature>
<dbReference type="EMBL" id="VFOV01000001">
    <property type="protein sequence ID" value="TQL70114.1"/>
    <property type="molecule type" value="Genomic_DNA"/>
</dbReference>
<keyword evidence="1" id="KW-1133">Transmembrane helix</keyword>
<evidence type="ECO:0008006" key="4">
    <source>
        <dbReference type="Google" id="ProtNLM"/>
    </source>
</evidence>
<evidence type="ECO:0000256" key="1">
    <source>
        <dbReference type="SAM" id="Phobius"/>
    </source>
</evidence>
<comment type="caution">
    <text evidence="2">The sequence shown here is derived from an EMBL/GenBank/DDBJ whole genome shotgun (WGS) entry which is preliminary data.</text>
</comment>
<keyword evidence="1" id="KW-0472">Membrane</keyword>
<protein>
    <recommendedName>
        <fullName evidence="4">PH (Pleckstrin Homology) domain-containing protein</fullName>
    </recommendedName>
</protein>
<keyword evidence="1" id="KW-0812">Transmembrane</keyword>
<accession>A0A543ABZ1</accession>
<keyword evidence="3" id="KW-1185">Reference proteome</keyword>
<organism evidence="2 3">
    <name type="scientific">Nocardioides albertanoniae</name>
    <dbReference type="NCBI Taxonomy" id="1175486"/>
    <lineage>
        <taxon>Bacteria</taxon>
        <taxon>Bacillati</taxon>
        <taxon>Actinomycetota</taxon>
        <taxon>Actinomycetes</taxon>
        <taxon>Propionibacteriales</taxon>
        <taxon>Nocardioidaceae</taxon>
        <taxon>Nocardioides</taxon>
    </lineage>
</organism>
<name>A0A543ABZ1_9ACTN</name>
<reference evidence="2 3" key="1">
    <citation type="submission" date="2019-06" db="EMBL/GenBank/DDBJ databases">
        <title>Sequencing the genomes of 1000 actinobacteria strains.</title>
        <authorList>
            <person name="Klenk H.-P."/>
        </authorList>
    </citation>
    <scope>NUCLEOTIDE SEQUENCE [LARGE SCALE GENOMIC DNA]</scope>
    <source>
        <strain evidence="2 3">DSM 25218</strain>
    </source>
</reference>
<gene>
    <name evidence="2" type="ORF">FB381_4041</name>
</gene>
<evidence type="ECO:0000313" key="3">
    <source>
        <dbReference type="Proteomes" id="UP000320209"/>
    </source>
</evidence>
<feature type="transmembrane region" description="Helical" evidence="1">
    <location>
        <begin position="20"/>
        <end position="38"/>
    </location>
</feature>
<dbReference type="Proteomes" id="UP000320209">
    <property type="component" value="Unassembled WGS sequence"/>
</dbReference>
<dbReference type="AlphaFoldDB" id="A0A543ABZ1"/>
<sequence>MCAVNDDQPDEWFRNSSSSVWGVLAIGAAVAIIVVDAITGWHPVTTAGAVLFALVAYAAFIRTKVGVSNGDFVLHHLYSTVRFPMAALESVSVGRTLGAYAGGRTYVSGAVGRSIRDAVKGAKRDHNPLRNQTDFIEDRLNALAQDARDRRRIKRDSEEQFALAEDVRRTWDWPLIGVTVIVAVVFVVLFFL</sequence>
<proteinExistence type="predicted"/>
<feature type="transmembrane region" description="Helical" evidence="1">
    <location>
        <begin position="173"/>
        <end position="191"/>
    </location>
</feature>
<evidence type="ECO:0000313" key="2">
    <source>
        <dbReference type="EMBL" id="TQL70114.1"/>
    </source>
</evidence>